<evidence type="ECO:0000313" key="1">
    <source>
        <dbReference type="EMBL" id="KAF9521858.1"/>
    </source>
</evidence>
<keyword evidence="2" id="KW-1185">Reference proteome</keyword>
<sequence length="157" mass="17181">MQEEIGQYNNTAEPDAEESKDVIITSADNALLVLYLVKYISKEHVLDVPEAKSYGGPDGTGVLAFSTPTGYIVASGGSIGEGEIKIWAKTFPYIRENYQAASVYLITDTFSSISEYFGQIQDRFDAFGLHPATTAVSDWAEYTPTFSEIVLALDDET</sequence>
<dbReference type="AlphaFoldDB" id="A0A9P6E3I2"/>
<reference evidence="1" key="1">
    <citation type="submission" date="2020-11" db="EMBL/GenBank/DDBJ databases">
        <authorList>
            <consortium name="DOE Joint Genome Institute"/>
            <person name="Ahrendt S."/>
            <person name="Riley R."/>
            <person name="Andreopoulos W."/>
            <person name="Labutti K."/>
            <person name="Pangilinan J."/>
            <person name="Ruiz-Duenas F.J."/>
            <person name="Barrasa J.M."/>
            <person name="Sanchez-Garcia M."/>
            <person name="Camarero S."/>
            <person name="Miyauchi S."/>
            <person name="Serrano A."/>
            <person name="Linde D."/>
            <person name="Babiker R."/>
            <person name="Drula E."/>
            <person name="Ayuso-Fernandez I."/>
            <person name="Pacheco R."/>
            <person name="Padilla G."/>
            <person name="Ferreira P."/>
            <person name="Barriuso J."/>
            <person name="Kellner H."/>
            <person name="Castanera R."/>
            <person name="Alfaro M."/>
            <person name="Ramirez L."/>
            <person name="Pisabarro A.G."/>
            <person name="Kuo A."/>
            <person name="Tritt A."/>
            <person name="Lipzen A."/>
            <person name="He G."/>
            <person name="Yan M."/>
            <person name="Ng V."/>
            <person name="Cullen D."/>
            <person name="Martin F."/>
            <person name="Rosso M.-N."/>
            <person name="Henrissat B."/>
            <person name="Hibbett D."/>
            <person name="Martinez A.T."/>
            <person name="Grigoriev I.V."/>
        </authorList>
    </citation>
    <scope>NUCLEOTIDE SEQUENCE</scope>
    <source>
        <strain evidence="1">CBS 506.95</strain>
    </source>
</reference>
<protein>
    <submittedName>
        <fullName evidence="1">Uncharacterized protein</fullName>
    </submittedName>
</protein>
<name>A0A9P6E3I2_9AGAR</name>
<organism evidence="1 2">
    <name type="scientific">Crepidotus variabilis</name>
    <dbReference type="NCBI Taxonomy" id="179855"/>
    <lineage>
        <taxon>Eukaryota</taxon>
        <taxon>Fungi</taxon>
        <taxon>Dikarya</taxon>
        <taxon>Basidiomycota</taxon>
        <taxon>Agaricomycotina</taxon>
        <taxon>Agaricomycetes</taxon>
        <taxon>Agaricomycetidae</taxon>
        <taxon>Agaricales</taxon>
        <taxon>Agaricineae</taxon>
        <taxon>Crepidotaceae</taxon>
        <taxon>Crepidotus</taxon>
    </lineage>
</organism>
<dbReference type="EMBL" id="MU157981">
    <property type="protein sequence ID" value="KAF9521858.1"/>
    <property type="molecule type" value="Genomic_DNA"/>
</dbReference>
<proteinExistence type="predicted"/>
<comment type="caution">
    <text evidence="1">The sequence shown here is derived from an EMBL/GenBank/DDBJ whole genome shotgun (WGS) entry which is preliminary data.</text>
</comment>
<accession>A0A9P6E3I2</accession>
<evidence type="ECO:0000313" key="2">
    <source>
        <dbReference type="Proteomes" id="UP000807306"/>
    </source>
</evidence>
<gene>
    <name evidence="1" type="ORF">CPB83DRAFT_840936</name>
</gene>
<dbReference type="Proteomes" id="UP000807306">
    <property type="component" value="Unassembled WGS sequence"/>
</dbReference>